<feature type="domain" description="SHOCT" evidence="1">
    <location>
        <begin position="50"/>
        <end position="75"/>
    </location>
</feature>
<accession>A0A7X6DU21</accession>
<dbReference type="Pfam" id="PF09851">
    <property type="entry name" value="SHOCT"/>
    <property type="match status" value="1"/>
</dbReference>
<comment type="caution">
    <text evidence="2">The sequence shown here is derived from an EMBL/GenBank/DDBJ whole genome shotgun (WGS) entry which is preliminary data.</text>
</comment>
<keyword evidence="3" id="KW-1185">Reference proteome</keyword>
<organism evidence="2 3">
    <name type="scientific">Candidatus Manganitrophus noduliformans</name>
    <dbReference type="NCBI Taxonomy" id="2606439"/>
    <lineage>
        <taxon>Bacteria</taxon>
        <taxon>Pseudomonadati</taxon>
        <taxon>Nitrospirota</taxon>
        <taxon>Nitrospiria</taxon>
        <taxon>Candidatus Troglogloeales</taxon>
        <taxon>Candidatus Manganitrophaceae</taxon>
        <taxon>Candidatus Manganitrophus</taxon>
    </lineage>
</organism>
<protein>
    <recommendedName>
        <fullName evidence="1">SHOCT domain-containing protein</fullName>
    </recommendedName>
</protein>
<evidence type="ECO:0000313" key="2">
    <source>
        <dbReference type="EMBL" id="NKE73412.1"/>
    </source>
</evidence>
<evidence type="ECO:0000259" key="1">
    <source>
        <dbReference type="Pfam" id="PF09851"/>
    </source>
</evidence>
<dbReference type="AlphaFoldDB" id="A0A7X6DU21"/>
<evidence type="ECO:0000313" key="3">
    <source>
        <dbReference type="Proteomes" id="UP000534783"/>
    </source>
</evidence>
<name>A0A7X6DU21_9BACT</name>
<dbReference type="InterPro" id="IPR018649">
    <property type="entry name" value="SHOCT"/>
</dbReference>
<proteinExistence type="predicted"/>
<dbReference type="Proteomes" id="UP000534783">
    <property type="component" value="Unassembled WGS sequence"/>
</dbReference>
<dbReference type="EMBL" id="VTOW01000007">
    <property type="protein sequence ID" value="NKE73412.1"/>
    <property type="molecule type" value="Genomic_DNA"/>
</dbReference>
<gene>
    <name evidence="2" type="ORF">MNODULE_21875</name>
</gene>
<reference evidence="2 3" key="1">
    <citation type="journal article" date="2020" name="Nature">
        <title>Bacterial chemolithoautotrophy via manganese oxidation.</title>
        <authorList>
            <person name="Yu H."/>
            <person name="Leadbetter J.R."/>
        </authorList>
    </citation>
    <scope>NUCLEOTIDE SEQUENCE [LARGE SCALE GENOMIC DNA]</scope>
    <source>
        <strain evidence="2 3">Mn-1</strain>
    </source>
</reference>
<sequence length="77" mass="8947">MMCPMCLSVLLIGLLWVVLFILLIAGIIWAIRLAKREGYFYRKARSADRAIAILKERYAKGEIDQKEYEERKKDLAA</sequence>